<accession>A0A068T1K8</accession>
<dbReference type="RefSeq" id="WP_041365664.1">
    <property type="nucleotide sequence ID" value="NZ_HG938354.1"/>
</dbReference>
<dbReference type="Gene3D" id="3.30.1370.60">
    <property type="entry name" value="Hypothetical oxidoreductase yiak, domain 2"/>
    <property type="match status" value="1"/>
</dbReference>
<dbReference type="PANTHER" id="PTHR11091:SF0">
    <property type="entry name" value="MALATE DEHYDROGENASE"/>
    <property type="match status" value="1"/>
</dbReference>
<dbReference type="OrthoDB" id="9811519at2"/>
<dbReference type="KEGG" id="ngg:RG540_PA12830"/>
<dbReference type="EMBL" id="HG938354">
    <property type="protein sequence ID" value="CDN51959.1"/>
    <property type="molecule type" value="Genomic_DNA"/>
</dbReference>
<keyword evidence="4" id="KW-1185">Reference proteome</keyword>
<dbReference type="PATRIC" id="fig|1028800.3.peg.5923"/>
<dbReference type="InterPro" id="IPR036111">
    <property type="entry name" value="Mal/L-sulfo/L-lacto_DH-like_sf"/>
</dbReference>
<dbReference type="InterPro" id="IPR003767">
    <property type="entry name" value="Malate/L-lactate_DH-like"/>
</dbReference>
<sequence>MPMISASRMHQLVQETLVAAGLTDEEATICADASVFADLRGASTHGIVYIVRRTLESIRDGKTVSGSVIETVKESSATALLKTAGVVGPVMGRQAMEIAIDKAETSGTGIVNTFNGNPIGLLGYYANLAAQKGMVGIVMANTSPSAAPYGGTSLVLGTNPFAYAAPSSSSRPILFDIATTVASYGKLQRAKRRGDRLPDGWLIDRQGNPVNDPAKADEGVMLPCGGHKGSGLAILIHLLTGALSGTTVGGEDTHNHPDLARRGQGALFMAIDPDWFASGGVFADLVEKQIGFIHDAAPLPGGKNPIYPGERGWAELDRRTQEGIPVPEEDWAVVIKAIQQSKLSTDHLLRGIPS</sequence>
<evidence type="ECO:0000313" key="3">
    <source>
        <dbReference type="EMBL" id="CDN51959.1"/>
    </source>
</evidence>
<organism evidence="3 4">
    <name type="scientific">Neorhizobium galegae bv. orientalis str. HAMBI 540</name>
    <dbReference type="NCBI Taxonomy" id="1028800"/>
    <lineage>
        <taxon>Bacteria</taxon>
        <taxon>Pseudomonadati</taxon>
        <taxon>Pseudomonadota</taxon>
        <taxon>Alphaproteobacteria</taxon>
        <taxon>Hyphomicrobiales</taxon>
        <taxon>Rhizobiaceae</taxon>
        <taxon>Rhizobium/Agrobacterium group</taxon>
        <taxon>Neorhizobium</taxon>
    </lineage>
</organism>
<dbReference type="Pfam" id="PF02615">
    <property type="entry name" value="Ldh_2"/>
    <property type="match status" value="1"/>
</dbReference>
<dbReference type="InterPro" id="IPR043144">
    <property type="entry name" value="Mal/L-sulf/L-lact_DH-like_ah"/>
</dbReference>
<evidence type="ECO:0000256" key="2">
    <source>
        <dbReference type="ARBA" id="ARBA00023002"/>
    </source>
</evidence>
<comment type="similarity">
    <text evidence="1">Belongs to the LDH2/MDH2 oxidoreductase family.</text>
</comment>
<protein>
    <submittedName>
        <fullName evidence="3">Ureidoglycolate dehydrogenase</fullName>
    </submittedName>
</protein>
<keyword evidence="2" id="KW-0560">Oxidoreductase</keyword>
<name>A0A068T1K8_NEOGA</name>
<evidence type="ECO:0000313" key="4">
    <source>
        <dbReference type="Proteomes" id="UP000028181"/>
    </source>
</evidence>
<dbReference type="HOGENOM" id="CLU_040452_3_1_5"/>
<dbReference type="InterPro" id="IPR043143">
    <property type="entry name" value="Mal/L-sulf/L-lact_DH-like_NADP"/>
</dbReference>
<evidence type="ECO:0000256" key="1">
    <source>
        <dbReference type="ARBA" id="ARBA00006056"/>
    </source>
</evidence>
<dbReference type="Gene3D" id="1.10.1530.10">
    <property type="match status" value="1"/>
</dbReference>
<proteinExistence type="inferred from homology"/>
<dbReference type="PANTHER" id="PTHR11091">
    <property type="entry name" value="OXIDOREDUCTASE-RELATED"/>
    <property type="match status" value="1"/>
</dbReference>
<dbReference type="eggNOG" id="COG2055">
    <property type="taxonomic scope" value="Bacteria"/>
</dbReference>
<dbReference type="GO" id="GO:0016491">
    <property type="term" value="F:oxidoreductase activity"/>
    <property type="evidence" value="ECO:0007669"/>
    <property type="project" value="UniProtKB-KW"/>
</dbReference>
<geneLocation type="plasmid" evidence="4">
    <name>II</name>
</geneLocation>
<dbReference type="AlphaFoldDB" id="A0A068T1K8"/>
<dbReference type="SUPFAM" id="SSF89733">
    <property type="entry name" value="L-sulfolactate dehydrogenase-like"/>
    <property type="match status" value="1"/>
</dbReference>
<dbReference type="GeneID" id="24261034"/>
<reference evidence="4" key="1">
    <citation type="journal article" date="2014" name="BMC Genomics">
        <title>Genome sequencing of two Neorhizobium galegae strains reveals a noeT gene responsible for the unusual acetylation of the nodulation factors.</title>
        <authorList>
            <person name="Osterman J."/>
            <person name="Marsh J."/>
            <person name="Laine P.K."/>
            <person name="Zeng Z."/>
            <person name="Alatalo E."/>
            <person name="Sullivan J.T."/>
            <person name="Young J.P."/>
            <person name="Thomas-Oates J."/>
            <person name="Paulin L."/>
            <person name="Lindstrom K."/>
        </authorList>
    </citation>
    <scope>NUCLEOTIDE SEQUENCE [LARGE SCALE GENOMIC DNA]</scope>
    <source>
        <strain evidence="4">HAMBI 540</strain>
    </source>
</reference>
<dbReference type="Proteomes" id="UP000028181">
    <property type="component" value="Plasmid pHAMBI540a"/>
</dbReference>
<gene>
    <name evidence="3" type="ORF">RG540_PA12830</name>
</gene>
<keyword evidence="3" id="KW-0614">Plasmid</keyword>